<keyword evidence="3 9" id="KW-0808">Transferase</keyword>
<name>A0A7J7JGA2_BUGNE</name>
<dbReference type="Pfam" id="PF03567">
    <property type="entry name" value="Sulfotransfer_2"/>
    <property type="match status" value="1"/>
</dbReference>
<evidence type="ECO:0000256" key="7">
    <source>
        <dbReference type="ARBA" id="ARBA00023136"/>
    </source>
</evidence>
<dbReference type="AlphaFoldDB" id="A0A7J7JGA2"/>
<dbReference type="InterPro" id="IPR005331">
    <property type="entry name" value="Sulfotransferase"/>
</dbReference>
<feature type="transmembrane region" description="Helical" evidence="9">
    <location>
        <begin position="79"/>
        <end position="98"/>
    </location>
</feature>
<comment type="caution">
    <text evidence="10">The sequence shown here is derived from an EMBL/GenBank/DDBJ whole genome shotgun (WGS) entry which is preliminary data.</text>
</comment>
<dbReference type="EC" id="2.8.2.-" evidence="9"/>
<dbReference type="PANTHER" id="PTHR12137:SF54">
    <property type="entry name" value="CARBOHYDRATE SULFOTRANSFERASE"/>
    <property type="match status" value="1"/>
</dbReference>
<gene>
    <name evidence="10" type="ORF">EB796_017026</name>
</gene>
<evidence type="ECO:0000256" key="6">
    <source>
        <dbReference type="ARBA" id="ARBA00023034"/>
    </source>
</evidence>
<evidence type="ECO:0000313" key="10">
    <source>
        <dbReference type="EMBL" id="KAF6024664.1"/>
    </source>
</evidence>
<sequence>MDTTYIGPVTDGHNIYFILYFDSNLLPVLIKLMEQRWTAYYSTASFNLPVESNMKGMIANTYNDSYRLYYLKHTMKLHLKYKCIIPSAIFLLLTYYIYSQYFAASFKHTSHQKSKKEPVAEAASYSKLSKINKSIGSQGSDLMSIKSENNANILKKISWYCESDAHLRELPIPTRMYNIPFHNLSLTLIAKVASTSWVAFLAQTSLSQCMVHLDKPSVGYASLHQCVKANLDTSSDNRRDNIRVVFVRDPWKRLVSVYKDKIVKQRFVQAASCYTRWNISRESNAESKNNPNLSFIQFLTCISEMGRNNPNWLDPHYRPQYLMHGPCSAGYTHIGEMNI</sequence>
<keyword evidence="7 9" id="KW-0472">Membrane</keyword>
<dbReference type="Proteomes" id="UP000593567">
    <property type="component" value="Unassembled WGS sequence"/>
</dbReference>
<dbReference type="OrthoDB" id="6117100at2759"/>
<reference evidence="10" key="1">
    <citation type="submission" date="2020-06" db="EMBL/GenBank/DDBJ databases">
        <title>Draft genome of Bugula neritina, a colonial animal packing powerful symbionts and potential medicines.</title>
        <authorList>
            <person name="Rayko M."/>
        </authorList>
    </citation>
    <scope>NUCLEOTIDE SEQUENCE [LARGE SCALE GENOMIC DNA]</scope>
    <source>
        <strain evidence="10">Kwan_BN1</strain>
    </source>
</reference>
<evidence type="ECO:0000256" key="3">
    <source>
        <dbReference type="ARBA" id="ARBA00022679"/>
    </source>
</evidence>
<dbReference type="EMBL" id="VXIV02002551">
    <property type="protein sequence ID" value="KAF6024664.1"/>
    <property type="molecule type" value="Genomic_DNA"/>
</dbReference>
<keyword evidence="9" id="KW-0735">Signal-anchor</keyword>
<protein>
    <recommendedName>
        <fullName evidence="9">Carbohydrate sulfotransferase</fullName>
        <ecNumber evidence="9">2.8.2.-</ecNumber>
    </recommendedName>
</protein>
<keyword evidence="11" id="KW-1185">Reference proteome</keyword>
<keyword evidence="8 9" id="KW-0325">Glycoprotein</keyword>
<evidence type="ECO:0000313" key="11">
    <source>
        <dbReference type="Proteomes" id="UP000593567"/>
    </source>
</evidence>
<organism evidence="10 11">
    <name type="scientific">Bugula neritina</name>
    <name type="common">Brown bryozoan</name>
    <name type="synonym">Sertularia neritina</name>
    <dbReference type="NCBI Taxonomy" id="10212"/>
    <lineage>
        <taxon>Eukaryota</taxon>
        <taxon>Metazoa</taxon>
        <taxon>Spiralia</taxon>
        <taxon>Lophotrochozoa</taxon>
        <taxon>Bryozoa</taxon>
        <taxon>Gymnolaemata</taxon>
        <taxon>Cheilostomatida</taxon>
        <taxon>Flustrina</taxon>
        <taxon>Buguloidea</taxon>
        <taxon>Bugulidae</taxon>
        <taxon>Bugula</taxon>
    </lineage>
</organism>
<evidence type="ECO:0000256" key="8">
    <source>
        <dbReference type="ARBA" id="ARBA00023180"/>
    </source>
</evidence>
<dbReference type="GO" id="GO:0000139">
    <property type="term" value="C:Golgi membrane"/>
    <property type="evidence" value="ECO:0007669"/>
    <property type="project" value="UniProtKB-SubCell"/>
</dbReference>
<evidence type="ECO:0000256" key="4">
    <source>
        <dbReference type="ARBA" id="ARBA00022692"/>
    </source>
</evidence>
<keyword evidence="4 9" id="KW-0812">Transmembrane</keyword>
<dbReference type="GO" id="GO:0008146">
    <property type="term" value="F:sulfotransferase activity"/>
    <property type="evidence" value="ECO:0007669"/>
    <property type="project" value="InterPro"/>
</dbReference>
<dbReference type="GO" id="GO:0016051">
    <property type="term" value="P:carbohydrate biosynthetic process"/>
    <property type="evidence" value="ECO:0007669"/>
    <property type="project" value="InterPro"/>
</dbReference>
<comment type="similarity">
    <text evidence="2 9">Belongs to the sulfotransferase 2 family.</text>
</comment>
<evidence type="ECO:0000256" key="5">
    <source>
        <dbReference type="ARBA" id="ARBA00022989"/>
    </source>
</evidence>
<keyword evidence="6 9" id="KW-0333">Golgi apparatus</keyword>
<dbReference type="InterPro" id="IPR018011">
    <property type="entry name" value="Carb_sulfotrans_8-10"/>
</dbReference>
<comment type="subcellular location">
    <subcellularLocation>
        <location evidence="1 9">Golgi apparatus membrane</location>
        <topology evidence="1 9">Single-pass type II membrane protein</topology>
    </subcellularLocation>
</comment>
<keyword evidence="5 9" id="KW-1133">Transmembrane helix</keyword>
<proteinExistence type="inferred from homology"/>
<keyword evidence="9" id="KW-0119">Carbohydrate metabolism</keyword>
<accession>A0A7J7JGA2</accession>
<evidence type="ECO:0000256" key="2">
    <source>
        <dbReference type="ARBA" id="ARBA00006339"/>
    </source>
</evidence>
<evidence type="ECO:0000256" key="1">
    <source>
        <dbReference type="ARBA" id="ARBA00004323"/>
    </source>
</evidence>
<dbReference type="PANTHER" id="PTHR12137">
    <property type="entry name" value="CARBOHYDRATE SULFOTRANSFERASE"/>
    <property type="match status" value="1"/>
</dbReference>
<evidence type="ECO:0000256" key="9">
    <source>
        <dbReference type="RuleBase" id="RU364020"/>
    </source>
</evidence>